<feature type="transmembrane region" description="Helical" evidence="6">
    <location>
        <begin position="180"/>
        <end position="198"/>
    </location>
</feature>
<sequence length="261" mass="29682">MIARLIALPAIFTASSIFLWILICSAPARSSPSSSVVVNWKPPWNLLNDFANFTATAKLFRTYKDQHFSYVTTLFIFVYIYKQTFAIPGSFVLNLIAGALFDVWIGFLLVSILTTVGSTLCYLFSESFAREYVFYYLGHCVIYLQQKVHNNSHRLLAFLLFARLFPISPSWLLNIAAPFLNIPLFIFAMTTFIGLAPYNYTCVQAGHILSEFHSWADIFSFSTLFKLSLLSLLPLIYAFYIKPRNQVGMAEKDQIGKVLII</sequence>
<feature type="chain" id="PRO_5006447586" evidence="7">
    <location>
        <begin position="31"/>
        <end position="261"/>
    </location>
</feature>
<evidence type="ECO:0000259" key="8">
    <source>
        <dbReference type="Pfam" id="PF09335"/>
    </source>
</evidence>
<evidence type="ECO:0000256" key="3">
    <source>
        <dbReference type="ARBA" id="ARBA00022989"/>
    </source>
</evidence>
<feature type="transmembrane region" description="Helical" evidence="6">
    <location>
        <begin position="103"/>
        <end position="125"/>
    </location>
</feature>
<protein>
    <submittedName>
        <fullName evidence="10">Transmembrane protein</fullName>
    </submittedName>
</protein>
<comment type="subcellular location">
    <subcellularLocation>
        <location evidence="1">Membrane</location>
        <topology evidence="1">Multi-pass membrane protein</topology>
    </subcellularLocation>
</comment>
<evidence type="ECO:0000256" key="1">
    <source>
        <dbReference type="ARBA" id="ARBA00004141"/>
    </source>
</evidence>
<keyword evidence="9" id="KW-1185">Reference proteome</keyword>
<evidence type="ECO:0000313" key="9">
    <source>
        <dbReference type="Proteomes" id="UP000050640"/>
    </source>
</evidence>
<keyword evidence="4 6" id="KW-0472">Membrane</keyword>
<accession>A0A0R3RKN0</accession>
<dbReference type="AlphaFoldDB" id="A0A0R3RKN0"/>
<dbReference type="PANTHER" id="PTHR43220:SF20">
    <property type="entry name" value="TRANSMEMBRANE PROTEIN 41A"/>
    <property type="match status" value="1"/>
</dbReference>
<evidence type="ECO:0000256" key="2">
    <source>
        <dbReference type="ARBA" id="ARBA00022692"/>
    </source>
</evidence>
<feature type="domain" description="VTT" evidence="8">
    <location>
        <begin position="87"/>
        <end position="207"/>
    </location>
</feature>
<evidence type="ECO:0000256" key="7">
    <source>
        <dbReference type="SAM" id="SignalP"/>
    </source>
</evidence>
<dbReference type="STRING" id="1147741.A0A0R3RKN0"/>
<dbReference type="WBParaSite" id="EEL_0000203901-mRNA-1">
    <property type="protein sequence ID" value="EEL_0000203901-mRNA-1"/>
    <property type="gene ID" value="EEL_0000203901"/>
</dbReference>
<dbReference type="InterPro" id="IPR032816">
    <property type="entry name" value="VTT_dom"/>
</dbReference>
<reference evidence="10" key="1">
    <citation type="submission" date="2017-02" db="UniProtKB">
        <authorList>
            <consortium name="WormBaseParasite"/>
        </authorList>
    </citation>
    <scope>IDENTIFICATION</scope>
</reference>
<dbReference type="Pfam" id="PF09335">
    <property type="entry name" value="VTT_dom"/>
    <property type="match status" value="1"/>
</dbReference>
<feature type="transmembrane region" description="Helical" evidence="6">
    <location>
        <begin position="68"/>
        <end position="96"/>
    </location>
</feature>
<dbReference type="PANTHER" id="PTHR43220">
    <property type="match status" value="1"/>
</dbReference>
<comment type="similarity">
    <text evidence="5">Belongs to the TMEM41 family.</text>
</comment>
<evidence type="ECO:0000313" key="10">
    <source>
        <dbReference type="WBParaSite" id="EEL_0000203901-mRNA-1"/>
    </source>
</evidence>
<dbReference type="GO" id="GO:0016020">
    <property type="term" value="C:membrane"/>
    <property type="evidence" value="ECO:0007669"/>
    <property type="project" value="UniProtKB-SubCell"/>
</dbReference>
<dbReference type="Proteomes" id="UP000050640">
    <property type="component" value="Unplaced"/>
</dbReference>
<dbReference type="InterPro" id="IPR045014">
    <property type="entry name" value="TM41A/B"/>
</dbReference>
<evidence type="ECO:0000256" key="5">
    <source>
        <dbReference type="ARBA" id="ARBA00025797"/>
    </source>
</evidence>
<proteinExistence type="inferred from homology"/>
<keyword evidence="2 6" id="KW-0812">Transmembrane</keyword>
<evidence type="ECO:0000256" key="6">
    <source>
        <dbReference type="SAM" id="Phobius"/>
    </source>
</evidence>
<keyword evidence="7" id="KW-0732">Signal</keyword>
<feature type="signal peptide" evidence="7">
    <location>
        <begin position="1"/>
        <end position="30"/>
    </location>
</feature>
<evidence type="ECO:0000256" key="4">
    <source>
        <dbReference type="ARBA" id="ARBA00023136"/>
    </source>
</evidence>
<keyword evidence="3 6" id="KW-1133">Transmembrane helix</keyword>
<organism evidence="9 10">
    <name type="scientific">Elaeophora elaphi</name>
    <dbReference type="NCBI Taxonomy" id="1147741"/>
    <lineage>
        <taxon>Eukaryota</taxon>
        <taxon>Metazoa</taxon>
        <taxon>Ecdysozoa</taxon>
        <taxon>Nematoda</taxon>
        <taxon>Chromadorea</taxon>
        <taxon>Rhabditida</taxon>
        <taxon>Spirurina</taxon>
        <taxon>Spiruromorpha</taxon>
        <taxon>Filarioidea</taxon>
        <taxon>Onchocercidae</taxon>
        <taxon>Elaeophora</taxon>
    </lineage>
</organism>
<feature type="transmembrane region" description="Helical" evidence="6">
    <location>
        <begin position="218"/>
        <end position="240"/>
    </location>
</feature>
<name>A0A0R3RKN0_9BILA</name>